<keyword evidence="4 9" id="KW-0349">Heme</keyword>
<keyword evidence="7 9" id="KW-0408">Iron</keyword>
<comment type="cofactor">
    <cofactor evidence="1">
        <name>heme</name>
        <dbReference type="ChEBI" id="CHEBI:30413"/>
    </cofactor>
</comment>
<comment type="pathway">
    <text evidence="2">Secondary metabolite biosynthesis.</text>
</comment>
<dbReference type="Gene3D" id="1.10.630.10">
    <property type="entry name" value="Cytochrome P450"/>
    <property type="match status" value="1"/>
</dbReference>
<dbReference type="PRINTS" id="PR00463">
    <property type="entry name" value="EP450I"/>
</dbReference>
<dbReference type="InterPro" id="IPR036396">
    <property type="entry name" value="Cyt_P450_sf"/>
</dbReference>
<dbReference type="CDD" id="cd11065">
    <property type="entry name" value="CYP64-like"/>
    <property type="match status" value="1"/>
</dbReference>
<dbReference type="InterPro" id="IPR002401">
    <property type="entry name" value="Cyt_P450_E_grp-I"/>
</dbReference>
<comment type="caution">
    <text evidence="10">The sequence shown here is derived from an EMBL/GenBank/DDBJ whole genome shotgun (WGS) entry which is preliminary data.</text>
</comment>
<evidence type="ECO:0000256" key="8">
    <source>
        <dbReference type="ARBA" id="ARBA00023033"/>
    </source>
</evidence>
<dbReference type="Pfam" id="PF00067">
    <property type="entry name" value="p450"/>
    <property type="match status" value="1"/>
</dbReference>
<dbReference type="PROSITE" id="PS00086">
    <property type="entry name" value="CYTOCHROME_P450"/>
    <property type="match status" value="1"/>
</dbReference>
<evidence type="ECO:0000256" key="5">
    <source>
        <dbReference type="ARBA" id="ARBA00022723"/>
    </source>
</evidence>
<evidence type="ECO:0000313" key="10">
    <source>
        <dbReference type="EMBL" id="KAL0958951.1"/>
    </source>
</evidence>
<comment type="similarity">
    <text evidence="3 9">Belongs to the cytochrome P450 family.</text>
</comment>
<proteinExistence type="inferred from homology"/>
<evidence type="ECO:0000256" key="4">
    <source>
        <dbReference type="ARBA" id="ARBA00022617"/>
    </source>
</evidence>
<dbReference type="Proteomes" id="UP001556367">
    <property type="component" value="Unassembled WGS sequence"/>
</dbReference>
<keyword evidence="11" id="KW-1185">Reference proteome</keyword>
<dbReference type="InterPro" id="IPR017972">
    <property type="entry name" value="Cyt_P450_CS"/>
</dbReference>
<keyword evidence="5 9" id="KW-0479">Metal-binding</keyword>
<sequence length="532" mass="59912">MHTQAICFGCVCLVLILIILARVKNYLWTRTLELPYPPGPKPLPVIGNLKDLPRKDEVAVYSKWAAQYGDLVHISVFGKHIVFVNSFQVANELFEKRSSNYSDRNKLHMINDLMGWDWSFGHMPYGERWRRHRKLFHRQFQPSVVNSFFPIHIRETHALLKRLLDTPDDMINHLRHNAASTIMKVTYGIDVAPRDDYYINIAERALDGMAKAASPGAFLVDLVPILKYIPQWVPGAGFQRLAWEWKKVTHEMRDAPFQAARSAMSNGVASPSFVSNLLAEVEPDPGFNQQIETIRNCAGLAYAAGAESTVSALSAFVLAMVIYPQVQRKAQEELDRVVGTSRLPGFEDRDSLPYIDAIVKEVLRWNPVAPLGLPHMATQDDEYNGFFIPAGTTVIGNTWTMLHDPRIFDRPEVFDPERYLSNLSLGSEKLPPSGNRLESLADPVNAAFGYGRRICPGRFMADAQLWICIASILAVFDVRPGMDEDGKPVRVQARFDTGMISHPLPFRHSITPRSNHSRGLITESILCHGLSV</sequence>
<evidence type="ECO:0000313" key="11">
    <source>
        <dbReference type="Proteomes" id="UP001556367"/>
    </source>
</evidence>
<evidence type="ECO:0000256" key="9">
    <source>
        <dbReference type="RuleBase" id="RU000461"/>
    </source>
</evidence>
<evidence type="ECO:0000256" key="2">
    <source>
        <dbReference type="ARBA" id="ARBA00005179"/>
    </source>
</evidence>
<reference evidence="11" key="1">
    <citation type="submission" date="2024-06" db="EMBL/GenBank/DDBJ databases">
        <title>Multi-omics analyses provide insights into the biosynthesis of the anticancer antibiotic pleurotin in Hohenbuehelia grisea.</title>
        <authorList>
            <person name="Weaver J.A."/>
            <person name="Alberti F."/>
        </authorList>
    </citation>
    <scope>NUCLEOTIDE SEQUENCE [LARGE SCALE GENOMIC DNA]</scope>
    <source>
        <strain evidence="11">T-177</strain>
    </source>
</reference>
<dbReference type="PANTHER" id="PTHR46300">
    <property type="entry name" value="P450, PUTATIVE (EUROFUNG)-RELATED-RELATED"/>
    <property type="match status" value="1"/>
</dbReference>
<dbReference type="InterPro" id="IPR050364">
    <property type="entry name" value="Cytochrome_P450_fung"/>
</dbReference>
<gene>
    <name evidence="10" type="ORF">HGRIS_014263</name>
</gene>
<keyword evidence="6 9" id="KW-0560">Oxidoreductase</keyword>
<evidence type="ECO:0008006" key="12">
    <source>
        <dbReference type="Google" id="ProtNLM"/>
    </source>
</evidence>
<organism evidence="10 11">
    <name type="scientific">Hohenbuehelia grisea</name>
    <dbReference type="NCBI Taxonomy" id="104357"/>
    <lineage>
        <taxon>Eukaryota</taxon>
        <taxon>Fungi</taxon>
        <taxon>Dikarya</taxon>
        <taxon>Basidiomycota</taxon>
        <taxon>Agaricomycotina</taxon>
        <taxon>Agaricomycetes</taxon>
        <taxon>Agaricomycetidae</taxon>
        <taxon>Agaricales</taxon>
        <taxon>Pleurotineae</taxon>
        <taxon>Pleurotaceae</taxon>
        <taxon>Hohenbuehelia</taxon>
    </lineage>
</organism>
<dbReference type="PANTHER" id="PTHR46300:SF7">
    <property type="entry name" value="P450, PUTATIVE (EUROFUNG)-RELATED"/>
    <property type="match status" value="1"/>
</dbReference>
<evidence type="ECO:0000256" key="3">
    <source>
        <dbReference type="ARBA" id="ARBA00010617"/>
    </source>
</evidence>
<accession>A0ABR3JT20</accession>
<evidence type="ECO:0000256" key="1">
    <source>
        <dbReference type="ARBA" id="ARBA00001971"/>
    </source>
</evidence>
<name>A0ABR3JT20_9AGAR</name>
<dbReference type="InterPro" id="IPR001128">
    <property type="entry name" value="Cyt_P450"/>
</dbReference>
<dbReference type="SUPFAM" id="SSF48264">
    <property type="entry name" value="Cytochrome P450"/>
    <property type="match status" value="1"/>
</dbReference>
<protein>
    <recommendedName>
        <fullName evidence="12">Cytochrome P450</fullName>
    </recommendedName>
</protein>
<keyword evidence="8 9" id="KW-0503">Monooxygenase</keyword>
<evidence type="ECO:0000256" key="7">
    <source>
        <dbReference type="ARBA" id="ARBA00023004"/>
    </source>
</evidence>
<evidence type="ECO:0000256" key="6">
    <source>
        <dbReference type="ARBA" id="ARBA00023002"/>
    </source>
</evidence>
<dbReference type="PRINTS" id="PR00385">
    <property type="entry name" value="P450"/>
</dbReference>
<dbReference type="EMBL" id="JASNQZ010000003">
    <property type="protein sequence ID" value="KAL0958951.1"/>
    <property type="molecule type" value="Genomic_DNA"/>
</dbReference>